<evidence type="ECO:0000313" key="5">
    <source>
        <dbReference type="EMBL" id="THU66595.1"/>
    </source>
</evidence>
<dbReference type="GO" id="GO:0008094">
    <property type="term" value="F:ATP-dependent activity, acting on DNA"/>
    <property type="evidence" value="ECO:0007669"/>
    <property type="project" value="TreeGrafter"/>
</dbReference>
<reference evidence="5 6" key="1">
    <citation type="journal article" date="2019" name="Nat. Plants">
        <title>Genome sequencing of Musa balbisiana reveals subgenome evolution and function divergence in polyploid bananas.</title>
        <authorList>
            <person name="Yao X."/>
        </authorList>
    </citation>
    <scope>NUCLEOTIDE SEQUENCE [LARGE SCALE GENOMIC DNA]</scope>
    <source>
        <strain evidence="6">cv. DH-PKW</strain>
        <tissue evidence="5">Leaves</tissue>
    </source>
</reference>
<keyword evidence="6" id="KW-1185">Reference proteome</keyword>
<feature type="region of interest" description="Disordered" evidence="4">
    <location>
        <begin position="1"/>
        <end position="23"/>
    </location>
</feature>
<dbReference type="AlphaFoldDB" id="A0A4V4H868"/>
<gene>
    <name evidence="5" type="ORF">C4D60_Mb05t15820</name>
</gene>
<evidence type="ECO:0000313" key="6">
    <source>
        <dbReference type="Proteomes" id="UP000317650"/>
    </source>
</evidence>
<dbReference type="GO" id="GO:0006281">
    <property type="term" value="P:DNA repair"/>
    <property type="evidence" value="ECO:0007669"/>
    <property type="project" value="TreeGrafter"/>
</dbReference>
<sequence>MWRSRRKRDGGCRGGLPRATAEEKKRESDNCTTWLYMFVCMLICHESWLSQPRLADDLPERLLVVPLLKHQSSSSSEAHNLMICGSKSDANALNHTSTLLNSNSEMPAKAIVFSQWTSMLDLHELSLNECLIQYRRLDGTMPHVSVMLMSLKAGILA</sequence>
<comment type="caution">
    <text evidence="5">The sequence shown here is derived from an EMBL/GenBank/DDBJ whole genome shotgun (WGS) entry which is preliminary data.</text>
</comment>
<dbReference type="GO" id="GO:0016787">
    <property type="term" value="F:hydrolase activity"/>
    <property type="evidence" value="ECO:0007669"/>
    <property type="project" value="UniProtKB-KW"/>
</dbReference>
<protein>
    <submittedName>
        <fullName evidence="5">Uncharacterized protein</fullName>
    </submittedName>
</protein>
<dbReference type="InterPro" id="IPR027417">
    <property type="entry name" value="P-loop_NTPase"/>
</dbReference>
<dbReference type="STRING" id="52838.A0A4V4H868"/>
<name>A0A4V4H868_MUSBA</name>
<accession>A0A4V4H868</accession>
<dbReference type="GO" id="GO:0005524">
    <property type="term" value="F:ATP binding"/>
    <property type="evidence" value="ECO:0007669"/>
    <property type="project" value="UniProtKB-KW"/>
</dbReference>
<dbReference type="GO" id="GO:0005634">
    <property type="term" value="C:nucleus"/>
    <property type="evidence" value="ECO:0007669"/>
    <property type="project" value="TreeGrafter"/>
</dbReference>
<dbReference type="InterPro" id="IPR050628">
    <property type="entry name" value="SNF2_RAD54_helicase_TF"/>
</dbReference>
<evidence type="ECO:0000256" key="3">
    <source>
        <dbReference type="ARBA" id="ARBA00022840"/>
    </source>
</evidence>
<evidence type="ECO:0000256" key="4">
    <source>
        <dbReference type="SAM" id="MobiDB-lite"/>
    </source>
</evidence>
<keyword evidence="3" id="KW-0067">ATP-binding</keyword>
<dbReference type="Gene3D" id="3.40.50.300">
    <property type="entry name" value="P-loop containing nucleotide triphosphate hydrolases"/>
    <property type="match status" value="1"/>
</dbReference>
<evidence type="ECO:0000256" key="1">
    <source>
        <dbReference type="ARBA" id="ARBA00022741"/>
    </source>
</evidence>
<proteinExistence type="predicted"/>
<dbReference type="PANTHER" id="PTHR45626:SF24">
    <property type="entry name" value="HELICASE-LIKE TRANSCRIPTION FACTOR CHR28-RELATED"/>
    <property type="match status" value="1"/>
</dbReference>
<organism evidence="5 6">
    <name type="scientific">Musa balbisiana</name>
    <name type="common">Banana</name>
    <dbReference type="NCBI Taxonomy" id="52838"/>
    <lineage>
        <taxon>Eukaryota</taxon>
        <taxon>Viridiplantae</taxon>
        <taxon>Streptophyta</taxon>
        <taxon>Embryophyta</taxon>
        <taxon>Tracheophyta</taxon>
        <taxon>Spermatophyta</taxon>
        <taxon>Magnoliopsida</taxon>
        <taxon>Liliopsida</taxon>
        <taxon>Zingiberales</taxon>
        <taxon>Musaceae</taxon>
        <taxon>Musa</taxon>
    </lineage>
</organism>
<dbReference type="EMBL" id="PYDT01000003">
    <property type="protein sequence ID" value="THU66595.1"/>
    <property type="molecule type" value="Genomic_DNA"/>
</dbReference>
<keyword evidence="2" id="KW-0378">Hydrolase</keyword>
<keyword evidence="1" id="KW-0547">Nucleotide-binding</keyword>
<dbReference type="PANTHER" id="PTHR45626">
    <property type="entry name" value="TRANSCRIPTION TERMINATION FACTOR 2-RELATED"/>
    <property type="match status" value="1"/>
</dbReference>
<dbReference type="Proteomes" id="UP000317650">
    <property type="component" value="Chromosome 5"/>
</dbReference>
<evidence type="ECO:0000256" key="2">
    <source>
        <dbReference type="ARBA" id="ARBA00022801"/>
    </source>
</evidence>